<protein>
    <submittedName>
        <fullName evidence="1">Uncharacterized protein</fullName>
    </submittedName>
</protein>
<dbReference type="EMBL" id="JANHJP010000004">
    <property type="protein sequence ID" value="MDC9032037.1"/>
    <property type="molecule type" value="Genomic_DNA"/>
</dbReference>
<organism evidence="1 2">
    <name type="scientific">Columbia Basin potato purple top phytoplasma</name>
    <dbReference type="NCBI Taxonomy" id="307134"/>
    <lineage>
        <taxon>Bacteria</taxon>
        <taxon>Bacillati</taxon>
        <taxon>Mycoplasmatota</taxon>
        <taxon>Mollicutes</taxon>
        <taxon>Acholeplasmatales</taxon>
        <taxon>Acholeplasmataceae</taxon>
        <taxon>Candidatus Phytoplasma</taxon>
        <taxon>16SrVI (Clover proliferation group)</taxon>
    </lineage>
</organism>
<evidence type="ECO:0000313" key="1">
    <source>
        <dbReference type="EMBL" id="MDC9032037.1"/>
    </source>
</evidence>
<reference evidence="1 2" key="1">
    <citation type="journal article" date="2023" name="Plant">
        <title>Draft Genome Sequence Resource of CBPPT1, a 'Candidatus Phytoplasma trifolii'-Related Strain Associated with Potato Purple Top Disease in the Columbia Basin, U.S.A.</title>
        <authorList>
            <person name="Wei W."/>
            <person name="Shao J."/>
            <person name="Bottner-Parker K.D."/>
            <person name="Zhao Y."/>
        </authorList>
    </citation>
    <scope>NUCLEOTIDE SEQUENCE [LARGE SCALE GENOMIC DNA]</scope>
    <source>
        <strain evidence="1 2">CBPPT1</strain>
    </source>
</reference>
<proteinExistence type="predicted"/>
<keyword evidence="2" id="KW-1185">Reference proteome</keyword>
<dbReference type="Proteomes" id="UP001221763">
    <property type="component" value="Unassembled WGS sequence"/>
</dbReference>
<comment type="caution">
    <text evidence="1">The sequence shown here is derived from an EMBL/GenBank/DDBJ whole genome shotgun (WGS) entry which is preliminary data.</text>
</comment>
<evidence type="ECO:0000313" key="2">
    <source>
        <dbReference type="Proteomes" id="UP001221763"/>
    </source>
</evidence>
<sequence>MKEGVILNTEIYIQKHVYLDCRNIFVNKFII</sequence>
<accession>A0ABT5L929</accession>
<gene>
    <name evidence="1" type="ORF">M8044_000258</name>
</gene>
<name>A0ABT5L929_9MOLU</name>